<evidence type="ECO:0000313" key="12">
    <source>
        <dbReference type="Proteomes" id="UP000184356"/>
    </source>
</evidence>
<keyword evidence="3 8" id="KW-0349">Heme</keyword>
<evidence type="ECO:0000313" key="11">
    <source>
        <dbReference type="EMBL" id="OJJ60981.1"/>
    </source>
</evidence>
<evidence type="ECO:0000256" key="4">
    <source>
        <dbReference type="ARBA" id="ARBA00022723"/>
    </source>
</evidence>
<dbReference type="AlphaFoldDB" id="A0A1L9TNK7"/>
<evidence type="ECO:0000256" key="10">
    <source>
        <dbReference type="SAM" id="Phobius"/>
    </source>
</evidence>
<dbReference type="GO" id="GO:0005506">
    <property type="term" value="F:iron ion binding"/>
    <property type="evidence" value="ECO:0007669"/>
    <property type="project" value="InterPro"/>
</dbReference>
<keyword evidence="10" id="KW-0812">Transmembrane</keyword>
<dbReference type="InterPro" id="IPR001128">
    <property type="entry name" value="Cyt_P450"/>
</dbReference>
<dbReference type="Gene3D" id="1.10.630.10">
    <property type="entry name" value="Cytochrome P450"/>
    <property type="match status" value="1"/>
</dbReference>
<evidence type="ECO:0000256" key="8">
    <source>
        <dbReference type="PIRSR" id="PIRSR602403-1"/>
    </source>
</evidence>
<comment type="cofactor">
    <cofactor evidence="1 8">
        <name>heme</name>
        <dbReference type="ChEBI" id="CHEBI:30413"/>
    </cofactor>
</comment>
<dbReference type="InterPro" id="IPR050121">
    <property type="entry name" value="Cytochrome_P450_monoxygenase"/>
</dbReference>
<dbReference type="PROSITE" id="PS00086">
    <property type="entry name" value="CYTOCHROME_P450"/>
    <property type="match status" value="1"/>
</dbReference>
<evidence type="ECO:0008006" key="13">
    <source>
        <dbReference type="Google" id="ProtNLM"/>
    </source>
</evidence>
<dbReference type="GO" id="GO:0020037">
    <property type="term" value="F:heme binding"/>
    <property type="evidence" value="ECO:0007669"/>
    <property type="project" value="InterPro"/>
</dbReference>
<accession>A0A1L9TNK7</accession>
<keyword evidence="12" id="KW-1185">Reference proteome</keyword>
<dbReference type="Proteomes" id="UP000184356">
    <property type="component" value="Unassembled WGS sequence"/>
</dbReference>
<dbReference type="GO" id="GO:0044550">
    <property type="term" value="P:secondary metabolite biosynthetic process"/>
    <property type="evidence" value="ECO:0007669"/>
    <property type="project" value="UniProtKB-ARBA"/>
</dbReference>
<evidence type="ECO:0000256" key="9">
    <source>
        <dbReference type="RuleBase" id="RU000461"/>
    </source>
</evidence>
<keyword evidence="6 8" id="KW-0408">Iron</keyword>
<comment type="similarity">
    <text evidence="2 9">Belongs to the cytochrome P450 family.</text>
</comment>
<dbReference type="PANTHER" id="PTHR24305">
    <property type="entry name" value="CYTOCHROME P450"/>
    <property type="match status" value="1"/>
</dbReference>
<organism evidence="11 12">
    <name type="scientific">Aspergillus sydowii CBS 593.65</name>
    <dbReference type="NCBI Taxonomy" id="1036612"/>
    <lineage>
        <taxon>Eukaryota</taxon>
        <taxon>Fungi</taxon>
        <taxon>Dikarya</taxon>
        <taxon>Ascomycota</taxon>
        <taxon>Pezizomycotina</taxon>
        <taxon>Eurotiomycetes</taxon>
        <taxon>Eurotiomycetidae</taxon>
        <taxon>Eurotiales</taxon>
        <taxon>Aspergillaceae</taxon>
        <taxon>Aspergillus</taxon>
        <taxon>Aspergillus subgen. Nidulantes</taxon>
    </lineage>
</organism>
<dbReference type="SUPFAM" id="SSF48264">
    <property type="entry name" value="Cytochrome P450"/>
    <property type="match status" value="1"/>
</dbReference>
<dbReference type="Pfam" id="PF00067">
    <property type="entry name" value="p450"/>
    <property type="match status" value="1"/>
</dbReference>
<dbReference type="GO" id="GO:0016705">
    <property type="term" value="F:oxidoreductase activity, acting on paired donors, with incorporation or reduction of molecular oxygen"/>
    <property type="evidence" value="ECO:0007669"/>
    <property type="project" value="InterPro"/>
</dbReference>
<feature type="transmembrane region" description="Helical" evidence="10">
    <location>
        <begin position="7"/>
        <end position="27"/>
    </location>
</feature>
<protein>
    <recommendedName>
        <fullName evidence="13">Cytochrome P450</fullName>
    </recommendedName>
</protein>
<feature type="binding site" description="axial binding residue" evidence="8">
    <location>
        <position position="436"/>
    </location>
    <ligand>
        <name>heme</name>
        <dbReference type="ChEBI" id="CHEBI:30413"/>
    </ligand>
    <ligandPart>
        <name>Fe</name>
        <dbReference type="ChEBI" id="CHEBI:18248"/>
    </ligandPart>
</feature>
<dbReference type="VEuPathDB" id="FungiDB:ASPSYDRAFT_42814"/>
<proteinExistence type="inferred from homology"/>
<evidence type="ECO:0000256" key="2">
    <source>
        <dbReference type="ARBA" id="ARBA00010617"/>
    </source>
</evidence>
<evidence type="ECO:0000256" key="7">
    <source>
        <dbReference type="ARBA" id="ARBA00023033"/>
    </source>
</evidence>
<dbReference type="PRINTS" id="PR00465">
    <property type="entry name" value="EP450IV"/>
</dbReference>
<dbReference type="InterPro" id="IPR036396">
    <property type="entry name" value="Cyt_P450_sf"/>
</dbReference>
<keyword evidence="10" id="KW-0472">Membrane</keyword>
<dbReference type="InterPro" id="IPR017972">
    <property type="entry name" value="Cyt_P450_CS"/>
</dbReference>
<reference evidence="12" key="1">
    <citation type="journal article" date="2017" name="Genome Biol.">
        <title>Comparative genomics reveals high biological diversity and specific adaptations in the industrially and medically important fungal genus Aspergillus.</title>
        <authorList>
            <person name="de Vries R.P."/>
            <person name="Riley R."/>
            <person name="Wiebenga A."/>
            <person name="Aguilar-Osorio G."/>
            <person name="Amillis S."/>
            <person name="Uchima C.A."/>
            <person name="Anderluh G."/>
            <person name="Asadollahi M."/>
            <person name="Askin M."/>
            <person name="Barry K."/>
            <person name="Battaglia E."/>
            <person name="Bayram O."/>
            <person name="Benocci T."/>
            <person name="Braus-Stromeyer S.A."/>
            <person name="Caldana C."/>
            <person name="Canovas D."/>
            <person name="Cerqueira G.C."/>
            <person name="Chen F."/>
            <person name="Chen W."/>
            <person name="Choi C."/>
            <person name="Clum A."/>
            <person name="Dos Santos R.A."/>
            <person name="Damasio A.R."/>
            <person name="Diallinas G."/>
            <person name="Emri T."/>
            <person name="Fekete E."/>
            <person name="Flipphi M."/>
            <person name="Freyberg S."/>
            <person name="Gallo A."/>
            <person name="Gournas C."/>
            <person name="Habgood R."/>
            <person name="Hainaut M."/>
            <person name="Harispe M.L."/>
            <person name="Henrissat B."/>
            <person name="Hilden K.S."/>
            <person name="Hope R."/>
            <person name="Hossain A."/>
            <person name="Karabika E."/>
            <person name="Karaffa L."/>
            <person name="Karanyi Z."/>
            <person name="Krasevec N."/>
            <person name="Kuo A."/>
            <person name="Kusch H."/>
            <person name="LaButti K."/>
            <person name="Lagendijk E.L."/>
            <person name="Lapidus A."/>
            <person name="Levasseur A."/>
            <person name="Lindquist E."/>
            <person name="Lipzen A."/>
            <person name="Logrieco A.F."/>
            <person name="MacCabe A."/>
            <person name="Maekelae M.R."/>
            <person name="Malavazi I."/>
            <person name="Melin P."/>
            <person name="Meyer V."/>
            <person name="Mielnichuk N."/>
            <person name="Miskei M."/>
            <person name="Molnar A.P."/>
            <person name="Mule G."/>
            <person name="Ngan C.Y."/>
            <person name="Orejas M."/>
            <person name="Orosz E."/>
            <person name="Ouedraogo J.P."/>
            <person name="Overkamp K.M."/>
            <person name="Park H.-S."/>
            <person name="Perrone G."/>
            <person name="Piumi F."/>
            <person name="Punt P.J."/>
            <person name="Ram A.F."/>
            <person name="Ramon A."/>
            <person name="Rauscher S."/>
            <person name="Record E."/>
            <person name="Riano-Pachon D.M."/>
            <person name="Robert V."/>
            <person name="Roehrig J."/>
            <person name="Ruller R."/>
            <person name="Salamov A."/>
            <person name="Salih N.S."/>
            <person name="Samson R.A."/>
            <person name="Sandor E."/>
            <person name="Sanguinetti M."/>
            <person name="Schuetze T."/>
            <person name="Sepcic K."/>
            <person name="Shelest E."/>
            <person name="Sherlock G."/>
            <person name="Sophianopoulou V."/>
            <person name="Squina F.M."/>
            <person name="Sun H."/>
            <person name="Susca A."/>
            <person name="Todd R.B."/>
            <person name="Tsang A."/>
            <person name="Unkles S.E."/>
            <person name="van de Wiele N."/>
            <person name="van Rossen-Uffink D."/>
            <person name="Oliveira J.V."/>
            <person name="Vesth T.C."/>
            <person name="Visser J."/>
            <person name="Yu J.-H."/>
            <person name="Zhou M."/>
            <person name="Andersen M.R."/>
            <person name="Archer D.B."/>
            <person name="Baker S.E."/>
            <person name="Benoit I."/>
            <person name="Brakhage A.A."/>
            <person name="Braus G.H."/>
            <person name="Fischer R."/>
            <person name="Frisvad J.C."/>
            <person name="Goldman G.H."/>
            <person name="Houbraken J."/>
            <person name="Oakley B."/>
            <person name="Pocsi I."/>
            <person name="Scazzocchio C."/>
            <person name="Seiboth B."/>
            <person name="vanKuyk P.A."/>
            <person name="Wortman J."/>
            <person name="Dyer P.S."/>
            <person name="Grigoriev I.V."/>
        </authorList>
    </citation>
    <scope>NUCLEOTIDE SEQUENCE [LARGE SCALE GENOMIC DNA]</scope>
    <source>
        <strain evidence="12">CBS 593.65</strain>
    </source>
</reference>
<gene>
    <name evidence="11" type="ORF">ASPSYDRAFT_42814</name>
</gene>
<keyword evidence="10" id="KW-1133">Transmembrane helix</keyword>
<dbReference type="STRING" id="1036612.A0A1L9TNK7"/>
<sequence length="498" mass="56534">MSLTDAAFCLVLGVAGYIITLVVYRLWLSPLSGFPGSPLAKTTFLYEFYYDWIKPGLYYEKIHEMHQKYGPVVQITPDELHVDDPAYFANLFVTGGVRKSDAYPGFTRGTGFEDYTDMIRTHDVHRFIRAPAQQFFSRSSMKQVEGRLVGCIKTLCQRLEEYKDTGKPVNMTNALYSLATDTVSAAICDKPTNYLADLDFNATWFKIQKKGMANVPLFGIFPWPARGLIMQLVLYVSSFLPVVKAYEPPREENIKAELRTPGFVNDAFGGTQRADAPKEQFGRNLYDRAGQLIQQSGIYHLSHTVQAIITYLALDEEACQTLRREIAAFLEQKPESAICWQDLEKLPYLDACVREGLRMVTGALKRSTRVFPDTVVHLDGLVIPKGTPVAMTSYWMHMDSKVFPDPDKFEPQRWLDEHNEAMAEYFVPFGRGSRDCLGRNLAQLELYRTLMELYKPGAPHLKLFETDSRDVIPTHGYLFPLPSMKSDGVRVLISSSRT</sequence>
<dbReference type="RefSeq" id="XP_040704787.1">
    <property type="nucleotide sequence ID" value="XM_040846533.1"/>
</dbReference>
<keyword evidence="7 9" id="KW-0503">Monooxygenase</keyword>
<keyword evidence="4 8" id="KW-0479">Metal-binding</keyword>
<keyword evidence="5 9" id="KW-0560">Oxidoreductase</keyword>
<name>A0A1L9TNK7_9EURO</name>
<dbReference type="GO" id="GO:0004497">
    <property type="term" value="F:monooxygenase activity"/>
    <property type="evidence" value="ECO:0007669"/>
    <property type="project" value="UniProtKB-KW"/>
</dbReference>
<dbReference type="InterPro" id="IPR002403">
    <property type="entry name" value="Cyt_P450_E_grp-IV"/>
</dbReference>
<dbReference type="GeneID" id="63762606"/>
<evidence type="ECO:0000256" key="1">
    <source>
        <dbReference type="ARBA" id="ARBA00001971"/>
    </source>
</evidence>
<dbReference type="CDD" id="cd11062">
    <property type="entry name" value="CYP58-like"/>
    <property type="match status" value="1"/>
</dbReference>
<dbReference type="EMBL" id="KV878584">
    <property type="protein sequence ID" value="OJJ60981.1"/>
    <property type="molecule type" value="Genomic_DNA"/>
</dbReference>
<evidence type="ECO:0000256" key="6">
    <source>
        <dbReference type="ARBA" id="ARBA00023004"/>
    </source>
</evidence>
<evidence type="ECO:0000256" key="3">
    <source>
        <dbReference type="ARBA" id="ARBA00022617"/>
    </source>
</evidence>
<dbReference type="PANTHER" id="PTHR24305:SF157">
    <property type="entry name" value="N-ACETYLTRYPTOPHAN 6-HYDROXYLASE IVOC-RELATED"/>
    <property type="match status" value="1"/>
</dbReference>
<dbReference type="OrthoDB" id="3945418at2759"/>
<evidence type="ECO:0000256" key="5">
    <source>
        <dbReference type="ARBA" id="ARBA00023002"/>
    </source>
</evidence>